<dbReference type="PANTHER" id="PTHR34387:SF2">
    <property type="entry name" value="SLR1258 PROTEIN"/>
    <property type="match status" value="1"/>
</dbReference>
<dbReference type="OrthoDB" id="702249at2"/>
<dbReference type="Pfam" id="PF04402">
    <property type="entry name" value="SIMPL"/>
    <property type="match status" value="1"/>
</dbReference>
<dbReference type="EMBL" id="QLLK01000003">
    <property type="protein sequence ID" value="RAI92141.1"/>
    <property type="molecule type" value="Genomic_DNA"/>
</dbReference>
<accession>A0A327PL60</accession>
<proteinExistence type="predicted"/>
<keyword evidence="3" id="KW-1185">Reference proteome</keyword>
<protein>
    <submittedName>
        <fullName evidence="2">Uncharacterized protein YggE</fullName>
    </submittedName>
</protein>
<evidence type="ECO:0000313" key="3">
    <source>
        <dbReference type="Proteomes" id="UP000249610"/>
    </source>
</evidence>
<name>A0A327PL60_9BACT</name>
<evidence type="ECO:0000313" key="2">
    <source>
        <dbReference type="EMBL" id="RAI92141.1"/>
    </source>
</evidence>
<dbReference type="Proteomes" id="UP000249610">
    <property type="component" value="Unassembled WGS sequence"/>
</dbReference>
<organism evidence="2 3">
    <name type="scientific">Algoriphagus yeomjeoni</name>
    <dbReference type="NCBI Taxonomy" id="291403"/>
    <lineage>
        <taxon>Bacteria</taxon>
        <taxon>Pseudomonadati</taxon>
        <taxon>Bacteroidota</taxon>
        <taxon>Cytophagia</taxon>
        <taxon>Cytophagales</taxon>
        <taxon>Cyclobacteriaceae</taxon>
        <taxon>Algoriphagus</taxon>
    </lineage>
</organism>
<dbReference type="InterPro" id="IPR052022">
    <property type="entry name" value="26kDa_periplasmic_antigen"/>
</dbReference>
<keyword evidence="1" id="KW-0732">Signal</keyword>
<dbReference type="RefSeq" id="WP_158530528.1">
    <property type="nucleotide sequence ID" value="NZ_QLLK01000003.1"/>
</dbReference>
<sequence length="235" mass="25902">MTGIKKARLFLIVLFISTSVVSAQNTTISVEGTGEISEKPDVGFLNITVETKDPKFGGAITQLNTKTDSLYAILSELGFEKEKIKTSDFNVRENFVFSDNARFKDGFIGVQRIEAEFLFSKEQLGAIINRFADGGTSMQFNFSFGISDEKLKQLKKELIKEAIQDATSKAELIAQNTGKILGEIEEITYSKADRLPGIMLRGNSVGYGSSQGQSAGFEIKSIDLTDTILIKWKVK</sequence>
<dbReference type="Gene3D" id="3.30.110.170">
    <property type="entry name" value="Protein of unknown function (DUF541), domain 1"/>
    <property type="match status" value="1"/>
</dbReference>
<dbReference type="PANTHER" id="PTHR34387">
    <property type="entry name" value="SLR1258 PROTEIN"/>
    <property type="match status" value="1"/>
</dbReference>
<dbReference type="Gene3D" id="3.30.70.2970">
    <property type="entry name" value="Protein of unknown function (DUF541), domain 2"/>
    <property type="match status" value="1"/>
</dbReference>
<dbReference type="GO" id="GO:0006974">
    <property type="term" value="P:DNA damage response"/>
    <property type="evidence" value="ECO:0007669"/>
    <property type="project" value="TreeGrafter"/>
</dbReference>
<dbReference type="AlphaFoldDB" id="A0A327PL60"/>
<evidence type="ECO:0000256" key="1">
    <source>
        <dbReference type="SAM" id="SignalP"/>
    </source>
</evidence>
<gene>
    <name evidence="2" type="ORF">LV83_01370</name>
</gene>
<reference evidence="2 3" key="1">
    <citation type="submission" date="2018-06" db="EMBL/GenBank/DDBJ databases">
        <title>Genomic Encyclopedia of Archaeal and Bacterial Type Strains, Phase II (KMG-II): from individual species to whole genera.</title>
        <authorList>
            <person name="Goeker M."/>
        </authorList>
    </citation>
    <scope>NUCLEOTIDE SEQUENCE [LARGE SCALE GENOMIC DNA]</scope>
    <source>
        <strain evidence="2 3">DSM 23446</strain>
    </source>
</reference>
<feature type="chain" id="PRO_5016324139" evidence="1">
    <location>
        <begin position="24"/>
        <end position="235"/>
    </location>
</feature>
<dbReference type="InterPro" id="IPR007497">
    <property type="entry name" value="SIMPL/DUF541"/>
</dbReference>
<comment type="caution">
    <text evidence="2">The sequence shown here is derived from an EMBL/GenBank/DDBJ whole genome shotgun (WGS) entry which is preliminary data.</text>
</comment>
<feature type="signal peptide" evidence="1">
    <location>
        <begin position="1"/>
        <end position="23"/>
    </location>
</feature>